<accession>A0ACB9ZIP1</accession>
<evidence type="ECO:0000313" key="1">
    <source>
        <dbReference type="EMBL" id="KAI4871050.1"/>
    </source>
</evidence>
<sequence length="839" mass="91740">MAPQTRSRGRPSTSAPASEPKSEPAKVYKSTAAAPKQKVFPARSRQLRTYGARNRKVRKDSQQGTLTQIGFVTQSTREVREKEALVLSDEEDENEDHVKEPEAPAPVKQANSKKRGRGSRRKTTGDELVTDEKPKNAKRRKTLGDAPTSTASSSFHTQTLTQFVRKDNNDDEMFRQINDSEGEDDAGFVMETPKKPKDNASLKIDESKLEPPAEVGSSAPSLIPSVTPTNRRTVIPSSTSPPTPLLRFNSPAPHNSPLASRSTNLGAPSPILKKVKTPKNQEIPNSYSTTHSLPNTPTPKAAVQKKTRFDVPEDTESITEEKENITPGNRKPKFPKPVRKTPARPALRPLGEVADTDDETVGDDDETVGDEDEEITNEVAIIETQNAPIDPQNDIIPSTDDPEPAETCYGAIGEETQALISTSADELNLELSTSDSRDSSPSREGTPTPKQKKKRRGISRATGVPTTPTPTSNPAIPVSSPQQDPSDETVATTHTQVYTQGLESQRLPLEVIRNLGPQTQHSDIILPLHPEPLRDILSRAKNHEFRSWKIPPGVCRIWIYGTKPFQELRYMVILSDLKIPGEIEDEDGIGNVEFNQGTGAAYAYEILQVYELNNPVSLVQMKQKGWFKAAPQKFAWLPPAVVGELTANLKCALFGDEATESQEIIAQIHSDVQYSTQHHSPENMDEVIPSSQSPRRSIGKGTQPRISSSFAKPAVPQPQQQPGSSVPSLAAPPAVATAPPSQRTRSFVRASQATTVSSPAVSPQKSLRATINISSDPPGSNSGNPHNSSPTAYRRYARDNSLRSSQFLSRSQMLPDSLVNDEIQEPPPIIWDSADEQSD</sequence>
<gene>
    <name evidence="1" type="ORF">F4820DRAFT_401230</name>
</gene>
<proteinExistence type="predicted"/>
<organism evidence="1 2">
    <name type="scientific">Hypoxylon rubiginosum</name>
    <dbReference type="NCBI Taxonomy" id="110542"/>
    <lineage>
        <taxon>Eukaryota</taxon>
        <taxon>Fungi</taxon>
        <taxon>Dikarya</taxon>
        <taxon>Ascomycota</taxon>
        <taxon>Pezizomycotina</taxon>
        <taxon>Sordariomycetes</taxon>
        <taxon>Xylariomycetidae</taxon>
        <taxon>Xylariales</taxon>
        <taxon>Hypoxylaceae</taxon>
        <taxon>Hypoxylon</taxon>
    </lineage>
</organism>
<evidence type="ECO:0000313" key="2">
    <source>
        <dbReference type="Proteomes" id="UP001497700"/>
    </source>
</evidence>
<reference evidence="1 2" key="1">
    <citation type="journal article" date="2022" name="New Phytol.">
        <title>Ecological generalism drives hyperdiversity of secondary metabolite gene clusters in xylarialean endophytes.</title>
        <authorList>
            <person name="Franco M.E.E."/>
            <person name="Wisecaver J.H."/>
            <person name="Arnold A.E."/>
            <person name="Ju Y.M."/>
            <person name="Slot J.C."/>
            <person name="Ahrendt S."/>
            <person name="Moore L.P."/>
            <person name="Eastman K.E."/>
            <person name="Scott K."/>
            <person name="Konkel Z."/>
            <person name="Mondo S.J."/>
            <person name="Kuo A."/>
            <person name="Hayes R.D."/>
            <person name="Haridas S."/>
            <person name="Andreopoulos B."/>
            <person name="Riley R."/>
            <person name="LaButti K."/>
            <person name="Pangilinan J."/>
            <person name="Lipzen A."/>
            <person name="Amirebrahimi M."/>
            <person name="Yan J."/>
            <person name="Adam C."/>
            <person name="Keymanesh K."/>
            <person name="Ng V."/>
            <person name="Louie K."/>
            <person name="Northen T."/>
            <person name="Drula E."/>
            <person name="Henrissat B."/>
            <person name="Hsieh H.M."/>
            <person name="Youens-Clark K."/>
            <person name="Lutzoni F."/>
            <person name="Miadlikowska J."/>
            <person name="Eastwood D.C."/>
            <person name="Hamelin R.C."/>
            <person name="Grigoriev I.V."/>
            <person name="U'Ren J.M."/>
        </authorList>
    </citation>
    <scope>NUCLEOTIDE SEQUENCE [LARGE SCALE GENOMIC DNA]</scope>
    <source>
        <strain evidence="1 2">CBS 119005</strain>
    </source>
</reference>
<dbReference type="EMBL" id="MU393421">
    <property type="protein sequence ID" value="KAI4871050.1"/>
    <property type="molecule type" value="Genomic_DNA"/>
</dbReference>
<name>A0ACB9ZIP1_9PEZI</name>
<dbReference type="Proteomes" id="UP001497700">
    <property type="component" value="Unassembled WGS sequence"/>
</dbReference>
<protein>
    <submittedName>
        <fullName evidence="1">Uncharacterized protein</fullName>
    </submittedName>
</protein>
<comment type="caution">
    <text evidence="1">The sequence shown here is derived from an EMBL/GenBank/DDBJ whole genome shotgun (WGS) entry which is preliminary data.</text>
</comment>
<keyword evidence="2" id="KW-1185">Reference proteome</keyword>